<dbReference type="InterPro" id="IPR001441">
    <property type="entry name" value="UPP_synth-like"/>
</dbReference>
<feature type="binding site" evidence="2">
    <location>
        <begin position="219"/>
        <end position="221"/>
    </location>
    <ligand>
        <name>substrate</name>
    </ligand>
</feature>
<dbReference type="AlphaFoldDB" id="A0A9D1IC08"/>
<dbReference type="PROSITE" id="PS01066">
    <property type="entry name" value="UPP_SYNTHASE"/>
    <property type="match status" value="1"/>
</dbReference>
<comment type="similarity">
    <text evidence="2">Belongs to the UPP synthase family.</text>
</comment>
<dbReference type="InterPro" id="IPR018520">
    <property type="entry name" value="UPP_synth-like_CS"/>
</dbReference>
<dbReference type="InterPro" id="IPR036424">
    <property type="entry name" value="UPP_synth-like_sf"/>
</dbReference>
<comment type="subunit">
    <text evidence="2">Homodimer.</text>
</comment>
<protein>
    <recommendedName>
        <fullName evidence="2">Isoprenyl transferase</fullName>
        <ecNumber evidence="2">2.5.1.-</ecNumber>
    </recommendedName>
</protein>
<feature type="binding site" evidence="2">
    <location>
        <position position="45"/>
    </location>
    <ligand>
        <name>Mg(2+)</name>
        <dbReference type="ChEBI" id="CHEBI:18420"/>
    </ligand>
</feature>
<dbReference type="Proteomes" id="UP000824072">
    <property type="component" value="Unassembled WGS sequence"/>
</dbReference>
<comment type="cofactor">
    <cofactor evidence="2">
        <name>Mg(2+)</name>
        <dbReference type="ChEBI" id="CHEBI:18420"/>
    </cofactor>
    <text evidence="2">Binds 2 magnesium ions per subunit.</text>
</comment>
<dbReference type="HAMAP" id="MF_01139">
    <property type="entry name" value="ISPT"/>
    <property type="match status" value="1"/>
</dbReference>
<comment type="function">
    <text evidence="2">Catalyzes the condensation of isopentenyl diphosphate (IPP) with allylic pyrophosphates generating different type of terpenoids.</text>
</comment>
<dbReference type="NCBIfam" id="NF011405">
    <property type="entry name" value="PRK14830.1"/>
    <property type="match status" value="1"/>
</dbReference>
<keyword evidence="2" id="KW-0479">Metal-binding</keyword>
<dbReference type="GO" id="GO:0000287">
    <property type="term" value="F:magnesium ion binding"/>
    <property type="evidence" value="ECO:0007669"/>
    <property type="project" value="UniProtKB-UniRule"/>
</dbReference>
<dbReference type="PANTHER" id="PTHR10291">
    <property type="entry name" value="DEHYDRODOLICHYL DIPHOSPHATE SYNTHASE FAMILY MEMBER"/>
    <property type="match status" value="1"/>
</dbReference>
<feature type="binding site" evidence="2">
    <location>
        <position position="213"/>
    </location>
    <ligand>
        <name>substrate</name>
    </ligand>
</feature>
<dbReference type="GO" id="GO:0016094">
    <property type="term" value="P:polyprenol biosynthetic process"/>
    <property type="evidence" value="ECO:0007669"/>
    <property type="project" value="TreeGrafter"/>
</dbReference>
<dbReference type="Pfam" id="PF01255">
    <property type="entry name" value="Prenyltransf"/>
    <property type="match status" value="1"/>
</dbReference>
<evidence type="ECO:0000256" key="1">
    <source>
        <dbReference type="ARBA" id="ARBA00022679"/>
    </source>
</evidence>
<organism evidence="3 4">
    <name type="scientific">Candidatus Pullichristensenella excrementigallinarum</name>
    <dbReference type="NCBI Taxonomy" id="2840907"/>
    <lineage>
        <taxon>Bacteria</taxon>
        <taxon>Bacillati</taxon>
        <taxon>Bacillota</taxon>
        <taxon>Clostridia</taxon>
        <taxon>Candidatus Pullichristensenella</taxon>
    </lineage>
</organism>
<evidence type="ECO:0000313" key="3">
    <source>
        <dbReference type="EMBL" id="HIU33382.1"/>
    </source>
</evidence>
<keyword evidence="2" id="KW-0460">Magnesium</keyword>
<feature type="binding site" evidence="2">
    <location>
        <position position="94"/>
    </location>
    <ligand>
        <name>substrate</name>
    </ligand>
</feature>
<proteinExistence type="inferred from homology"/>
<dbReference type="GO" id="GO:0045547">
    <property type="term" value="F:ditrans,polycis-polyprenyl diphosphate synthase [(2E,6E)-farnesyl diphosphate specific] activity"/>
    <property type="evidence" value="ECO:0007669"/>
    <property type="project" value="TreeGrafter"/>
</dbReference>
<keyword evidence="1 2" id="KW-0808">Transferase</keyword>
<comment type="caution">
    <text evidence="3">The sequence shown here is derived from an EMBL/GenBank/DDBJ whole genome shotgun (WGS) entry which is preliminary data.</text>
</comment>
<dbReference type="EMBL" id="DVMU01000055">
    <property type="protein sequence ID" value="HIU33382.1"/>
    <property type="molecule type" value="Genomic_DNA"/>
</dbReference>
<dbReference type="FunFam" id="3.40.1180.10:FF:000001">
    <property type="entry name" value="(2E,6E)-farnesyl-diphosphate-specific ditrans,polycis-undecaprenyl-diphosphate synthase"/>
    <property type="match status" value="1"/>
</dbReference>
<reference evidence="3" key="1">
    <citation type="submission" date="2020-10" db="EMBL/GenBank/DDBJ databases">
        <authorList>
            <person name="Gilroy R."/>
        </authorList>
    </citation>
    <scope>NUCLEOTIDE SEQUENCE</scope>
    <source>
        <strain evidence="3">ChiHcec3-11533</strain>
    </source>
</reference>
<reference evidence="3" key="2">
    <citation type="journal article" date="2021" name="PeerJ">
        <title>Extensive microbial diversity within the chicken gut microbiome revealed by metagenomics and culture.</title>
        <authorList>
            <person name="Gilroy R."/>
            <person name="Ravi A."/>
            <person name="Getino M."/>
            <person name="Pursley I."/>
            <person name="Horton D.L."/>
            <person name="Alikhan N.F."/>
            <person name="Baker D."/>
            <person name="Gharbi K."/>
            <person name="Hall N."/>
            <person name="Watson M."/>
            <person name="Adriaenssens E.M."/>
            <person name="Foster-Nyarko E."/>
            <person name="Jarju S."/>
            <person name="Secka A."/>
            <person name="Antonio M."/>
            <person name="Oren A."/>
            <person name="Chaudhuri R.R."/>
            <person name="La Ragione R."/>
            <person name="Hildebrand F."/>
            <person name="Pallen M.J."/>
        </authorList>
    </citation>
    <scope>NUCLEOTIDE SEQUENCE</scope>
    <source>
        <strain evidence="3">ChiHcec3-11533</strain>
    </source>
</reference>
<dbReference type="EC" id="2.5.1.-" evidence="2"/>
<feature type="active site" evidence="2">
    <location>
        <position position="45"/>
    </location>
</feature>
<dbReference type="PANTHER" id="PTHR10291:SF0">
    <property type="entry name" value="DEHYDRODOLICHYL DIPHOSPHATE SYNTHASE 2"/>
    <property type="match status" value="1"/>
</dbReference>
<sequence>MFPKSLKDAFRPRQKYIQGKVPPGKSAGGVVLPAKLPRHVAIIMDGNGRWAQRRSLPRSAGHAAGTEALREIIRASDDWGIEALTIYAFSTENWLRPQEEVGTLMNLILRYFASEIDELCEKNVCIRILGDVDGLPKRQRDAVQRAMERTRENTGLRLNIALNYGGRAELVRAAQQLARRVARGELEPDRIAQEDLERELYTAGLPDVDLIIRTSGEMRLSNFLPWQTVYAEMVFNPVLWPDYTREEYLKDLNVYASRDRRFGKVSKAEGKAGG</sequence>
<dbReference type="CDD" id="cd00475">
    <property type="entry name" value="Cis_IPPS"/>
    <property type="match status" value="1"/>
</dbReference>
<accession>A0A9D1IC08</accession>
<feature type="binding site" evidence="2">
    <location>
        <position position="58"/>
    </location>
    <ligand>
        <name>substrate</name>
    </ligand>
</feature>
<dbReference type="SUPFAM" id="SSF64005">
    <property type="entry name" value="Undecaprenyl diphosphate synthase"/>
    <property type="match status" value="1"/>
</dbReference>
<dbReference type="NCBIfam" id="TIGR00055">
    <property type="entry name" value="uppS"/>
    <property type="match status" value="1"/>
</dbReference>
<feature type="active site" description="Proton acceptor" evidence="2">
    <location>
        <position position="93"/>
    </location>
</feature>
<evidence type="ECO:0000256" key="2">
    <source>
        <dbReference type="HAMAP-Rule" id="MF_01139"/>
    </source>
</evidence>
<name>A0A9D1IC08_9FIRM</name>
<evidence type="ECO:0000313" key="4">
    <source>
        <dbReference type="Proteomes" id="UP000824072"/>
    </source>
</evidence>
<feature type="binding site" evidence="2">
    <location>
        <position position="50"/>
    </location>
    <ligand>
        <name>substrate</name>
    </ligand>
</feature>
<feature type="binding site" evidence="2">
    <location>
        <begin position="46"/>
        <end position="49"/>
    </location>
    <ligand>
        <name>substrate</name>
    </ligand>
</feature>
<feature type="binding site" evidence="2">
    <location>
        <position position="232"/>
    </location>
    <ligand>
        <name>Mg(2+)</name>
        <dbReference type="ChEBI" id="CHEBI:18420"/>
    </ligand>
</feature>
<feature type="binding site" evidence="2">
    <location>
        <position position="62"/>
    </location>
    <ligand>
        <name>substrate</name>
    </ligand>
</feature>
<dbReference type="Gene3D" id="3.40.1180.10">
    <property type="entry name" value="Decaprenyl diphosphate synthase-like"/>
    <property type="match status" value="1"/>
</dbReference>
<feature type="binding site" evidence="2">
    <location>
        <begin position="90"/>
        <end position="92"/>
    </location>
    <ligand>
        <name>substrate</name>
    </ligand>
</feature>
<gene>
    <name evidence="3" type="ORF">IAB02_02340</name>
</gene>
<feature type="binding site" evidence="2">
    <location>
        <position position="96"/>
    </location>
    <ligand>
        <name>substrate</name>
    </ligand>
</feature>